<keyword evidence="1" id="KW-0812">Transmembrane</keyword>
<evidence type="ECO:0000313" key="4">
    <source>
        <dbReference type="Proteomes" id="UP001176961"/>
    </source>
</evidence>
<keyword evidence="4" id="KW-1185">Reference proteome</keyword>
<feature type="transmembrane region" description="Helical" evidence="1">
    <location>
        <begin position="51"/>
        <end position="70"/>
    </location>
</feature>
<evidence type="ECO:0000256" key="1">
    <source>
        <dbReference type="SAM" id="Phobius"/>
    </source>
</evidence>
<dbReference type="EMBL" id="CATQJL010000112">
    <property type="protein sequence ID" value="CAJ0595699.1"/>
    <property type="molecule type" value="Genomic_DNA"/>
</dbReference>
<gene>
    <name evidence="3" type="ORF">CYNAS_LOCUS7682</name>
</gene>
<protein>
    <submittedName>
        <fullName evidence="3">Uncharacterized protein</fullName>
    </submittedName>
</protein>
<reference evidence="3" key="1">
    <citation type="submission" date="2023-07" db="EMBL/GenBank/DDBJ databases">
        <authorList>
            <consortium name="CYATHOMIX"/>
        </authorList>
    </citation>
    <scope>NUCLEOTIDE SEQUENCE</scope>
    <source>
        <strain evidence="3">N/A</strain>
    </source>
</reference>
<evidence type="ECO:0000313" key="3">
    <source>
        <dbReference type="EMBL" id="CAJ0595699.1"/>
    </source>
</evidence>
<feature type="signal peptide" evidence="2">
    <location>
        <begin position="1"/>
        <end position="17"/>
    </location>
</feature>
<keyword evidence="1" id="KW-1133">Transmembrane helix</keyword>
<evidence type="ECO:0000256" key="2">
    <source>
        <dbReference type="SAM" id="SignalP"/>
    </source>
</evidence>
<feature type="chain" id="PRO_5041271798" evidence="2">
    <location>
        <begin position="18"/>
        <end position="108"/>
    </location>
</feature>
<proteinExistence type="predicted"/>
<accession>A0AA36M1I9</accession>
<name>A0AA36M1I9_CYLNA</name>
<keyword evidence="2" id="KW-0732">Signal</keyword>
<comment type="caution">
    <text evidence="3">The sequence shown here is derived from an EMBL/GenBank/DDBJ whole genome shotgun (WGS) entry which is preliminary data.</text>
</comment>
<keyword evidence="1" id="KW-0472">Membrane</keyword>
<dbReference type="Gene3D" id="1.20.1070.10">
    <property type="entry name" value="Rhodopsin 7-helix transmembrane proteins"/>
    <property type="match status" value="1"/>
</dbReference>
<dbReference type="AlphaFoldDB" id="A0AA36M1I9"/>
<sequence>MLSMLLLWLVLISTSLPYLIFSNNVFFSSRPGGVIMLSAGAMLEYSTCQNAVTNLITMIVCTFCYVGCYLKIRDSENGSRVLRSRSTRDIISMDAIAYQRKRSQPSAG</sequence>
<dbReference type="Proteomes" id="UP001176961">
    <property type="component" value="Unassembled WGS sequence"/>
</dbReference>
<organism evidence="3 4">
    <name type="scientific">Cylicocyclus nassatus</name>
    <name type="common">Nematode worm</name>
    <dbReference type="NCBI Taxonomy" id="53992"/>
    <lineage>
        <taxon>Eukaryota</taxon>
        <taxon>Metazoa</taxon>
        <taxon>Ecdysozoa</taxon>
        <taxon>Nematoda</taxon>
        <taxon>Chromadorea</taxon>
        <taxon>Rhabditida</taxon>
        <taxon>Rhabditina</taxon>
        <taxon>Rhabditomorpha</taxon>
        <taxon>Strongyloidea</taxon>
        <taxon>Strongylidae</taxon>
        <taxon>Cylicocyclus</taxon>
    </lineage>
</organism>